<gene>
    <name evidence="1" type="ORF">AA23TX_07833</name>
</gene>
<name>A0A6I8LZK2_9PSEU</name>
<keyword evidence="2" id="KW-1185">Reference proteome</keyword>
<dbReference type="Proteomes" id="UP000399805">
    <property type="component" value="Unassembled WGS sequence"/>
</dbReference>
<evidence type="ECO:0000313" key="1">
    <source>
        <dbReference type="EMBL" id="VVJ22923.1"/>
    </source>
</evidence>
<proteinExistence type="predicted"/>
<reference evidence="1 2" key="1">
    <citation type="submission" date="2019-09" db="EMBL/GenBank/DDBJ databases">
        <authorList>
            <person name="Leyn A S."/>
        </authorList>
    </citation>
    <scope>NUCLEOTIDE SEQUENCE [LARGE SCALE GENOMIC DNA]</scope>
    <source>
        <strain evidence="1">AA231_1</strain>
    </source>
</reference>
<organism evidence="1 2">
    <name type="scientific">Amycolatopsis camponoti</name>
    <dbReference type="NCBI Taxonomy" id="2606593"/>
    <lineage>
        <taxon>Bacteria</taxon>
        <taxon>Bacillati</taxon>
        <taxon>Actinomycetota</taxon>
        <taxon>Actinomycetes</taxon>
        <taxon>Pseudonocardiales</taxon>
        <taxon>Pseudonocardiaceae</taxon>
        <taxon>Amycolatopsis</taxon>
    </lineage>
</organism>
<evidence type="ECO:0000313" key="2">
    <source>
        <dbReference type="Proteomes" id="UP000399805"/>
    </source>
</evidence>
<dbReference type="AlphaFoldDB" id="A0A6I8LZK2"/>
<protein>
    <submittedName>
        <fullName evidence="1">Uncharacterized protein</fullName>
    </submittedName>
</protein>
<dbReference type="EMBL" id="CABVGP010000003">
    <property type="protein sequence ID" value="VVJ22923.1"/>
    <property type="molecule type" value="Genomic_DNA"/>
</dbReference>
<accession>A0A6I8LZK2</accession>
<sequence>MVRATNEEPVRHVGGGARLFVFDQTLLSHGVKKAPRSEE</sequence>